<proteinExistence type="predicted"/>
<name>A0A6H9GR02_MICAE</name>
<dbReference type="Proteomes" id="UP000435041">
    <property type="component" value="Unassembled WGS sequence"/>
</dbReference>
<sequence>MNSRKGLPSKHFASKYNFLLQKWDAPNKVSVSNSETSWLLKNSVIYEMDIIAPIVKNGMLSSDYRYPCLDCS</sequence>
<organism evidence="1 2">
    <name type="scientific">Microcystis aeruginosa NIES-3804</name>
    <dbReference type="NCBI Taxonomy" id="2517783"/>
    <lineage>
        <taxon>Bacteria</taxon>
        <taxon>Bacillati</taxon>
        <taxon>Cyanobacteriota</taxon>
        <taxon>Cyanophyceae</taxon>
        <taxon>Oscillatoriophycideae</taxon>
        <taxon>Chroococcales</taxon>
        <taxon>Microcystaceae</taxon>
        <taxon>Microcystis</taxon>
    </lineage>
</organism>
<evidence type="ECO:0000313" key="1">
    <source>
        <dbReference type="EMBL" id="GCL50000.1"/>
    </source>
</evidence>
<gene>
    <name evidence="1" type="ORF">NIES3804_15600</name>
</gene>
<comment type="caution">
    <text evidence="1">The sequence shown here is derived from an EMBL/GenBank/DDBJ whole genome shotgun (WGS) entry which is preliminary data.</text>
</comment>
<protein>
    <submittedName>
        <fullName evidence="1">Uncharacterized protein</fullName>
    </submittedName>
</protein>
<dbReference type="EMBL" id="BJCI01000020">
    <property type="protein sequence ID" value="GCL50000.1"/>
    <property type="molecule type" value="Genomic_DNA"/>
</dbReference>
<reference evidence="1 2" key="1">
    <citation type="submission" date="2019-02" db="EMBL/GenBank/DDBJ databases">
        <title>Draft genome sequence of Arthrospira platensis NIES-3804.</title>
        <authorList>
            <person name="Yamaguchi H."/>
            <person name="Suzuki S."/>
            <person name="Kawachi M."/>
        </authorList>
    </citation>
    <scope>NUCLEOTIDE SEQUENCE [LARGE SCALE GENOMIC DNA]</scope>
    <source>
        <strain evidence="1 2">NIES-3804</strain>
    </source>
</reference>
<accession>A0A6H9GR02</accession>
<dbReference type="AlphaFoldDB" id="A0A6H9GR02"/>
<evidence type="ECO:0000313" key="2">
    <source>
        <dbReference type="Proteomes" id="UP000435041"/>
    </source>
</evidence>